<reference evidence="2" key="2">
    <citation type="submission" date="2017-12" db="EMBL/GenBank/DDBJ databases">
        <title>Genome sequence of the Bar-tailed Godwit (Limosa lapponica baueri).</title>
        <authorList>
            <person name="Lima N.C.B."/>
            <person name="Parody-Merino A.M."/>
            <person name="Battley P.F."/>
            <person name="Fidler A.E."/>
            <person name="Prosdocimi F."/>
        </authorList>
    </citation>
    <scope>NUCLEOTIDE SEQUENCE [LARGE SCALE GENOMIC DNA]</scope>
</reference>
<dbReference type="InterPro" id="IPR036691">
    <property type="entry name" value="Endo/exonu/phosph_ase_sf"/>
</dbReference>
<dbReference type="OrthoDB" id="8955553at2759"/>
<proteinExistence type="predicted"/>
<evidence type="ECO:0000313" key="2">
    <source>
        <dbReference type="Proteomes" id="UP000233556"/>
    </source>
</evidence>
<name>A0A2I0TYZ3_LIMLA</name>
<dbReference type="EMBL" id="KZ506599">
    <property type="protein sequence ID" value="PKU39002.1"/>
    <property type="molecule type" value="Genomic_DNA"/>
</dbReference>
<keyword evidence="2" id="KW-1185">Reference proteome</keyword>
<dbReference type="GO" id="GO:0061343">
    <property type="term" value="P:cell adhesion involved in heart morphogenesis"/>
    <property type="evidence" value="ECO:0007669"/>
    <property type="project" value="TreeGrafter"/>
</dbReference>
<gene>
    <name evidence="1" type="ORF">llap_10698</name>
</gene>
<organism evidence="1 2">
    <name type="scientific">Limosa lapponica baueri</name>
    <dbReference type="NCBI Taxonomy" id="1758121"/>
    <lineage>
        <taxon>Eukaryota</taxon>
        <taxon>Metazoa</taxon>
        <taxon>Chordata</taxon>
        <taxon>Craniata</taxon>
        <taxon>Vertebrata</taxon>
        <taxon>Euteleostomi</taxon>
        <taxon>Archelosauria</taxon>
        <taxon>Archosauria</taxon>
        <taxon>Dinosauria</taxon>
        <taxon>Saurischia</taxon>
        <taxon>Theropoda</taxon>
        <taxon>Coelurosauria</taxon>
        <taxon>Aves</taxon>
        <taxon>Neognathae</taxon>
        <taxon>Neoaves</taxon>
        <taxon>Charadriiformes</taxon>
        <taxon>Scolopacidae</taxon>
        <taxon>Limosa</taxon>
    </lineage>
</organism>
<dbReference type="PANTHER" id="PTHR33395:SF22">
    <property type="entry name" value="REVERSE TRANSCRIPTASE DOMAIN-CONTAINING PROTEIN"/>
    <property type="match status" value="1"/>
</dbReference>
<evidence type="ECO:0000313" key="1">
    <source>
        <dbReference type="EMBL" id="PKU39002.1"/>
    </source>
</evidence>
<dbReference type="GO" id="GO:0007508">
    <property type="term" value="P:larval heart development"/>
    <property type="evidence" value="ECO:0007669"/>
    <property type="project" value="TreeGrafter"/>
</dbReference>
<reference evidence="2" key="1">
    <citation type="submission" date="2017-11" db="EMBL/GenBank/DDBJ databases">
        <authorList>
            <person name="Lima N.C."/>
            <person name="Parody-Merino A.M."/>
            <person name="Battley P.F."/>
            <person name="Fidler A.E."/>
            <person name="Prosdocimi F."/>
        </authorList>
    </citation>
    <scope>NUCLEOTIDE SEQUENCE [LARGE SCALE GENOMIC DNA]</scope>
</reference>
<sequence>MGEGIPFYIKKWIEREELSLSNSHEQAESPWVRIKDQGNKGNPVVGVYYRPPNQGEPIDEAFLLQLQEASCSQALILLGDFNHPDICWKNSTVSCRQYRRALKSMEDNFLS</sequence>
<dbReference type="Gene3D" id="3.60.10.10">
    <property type="entry name" value="Endonuclease/exonuclease/phosphatase"/>
    <property type="match status" value="1"/>
</dbReference>
<protein>
    <submittedName>
        <fullName evidence="1">Egf-like repeat and discoidin i-like domain-containing protein 3</fullName>
    </submittedName>
</protein>
<dbReference type="PANTHER" id="PTHR33395">
    <property type="entry name" value="TRANSCRIPTASE, PUTATIVE-RELATED-RELATED"/>
    <property type="match status" value="1"/>
</dbReference>
<dbReference type="AlphaFoldDB" id="A0A2I0TYZ3"/>
<dbReference type="Proteomes" id="UP000233556">
    <property type="component" value="Unassembled WGS sequence"/>
</dbReference>
<accession>A0A2I0TYZ3</accession>
<dbReference type="GO" id="GO:0031012">
    <property type="term" value="C:extracellular matrix"/>
    <property type="evidence" value="ECO:0007669"/>
    <property type="project" value="TreeGrafter"/>
</dbReference>
<dbReference type="SUPFAM" id="SSF56219">
    <property type="entry name" value="DNase I-like"/>
    <property type="match status" value="1"/>
</dbReference>